<accession>A0A5C1QPJ7</accession>
<evidence type="ECO:0000256" key="1">
    <source>
        <dbReference type="SAM" id="Phobius"/>
    </source>
</evidence>
<name>A0A5C1QPJ7_9SPIO</name>
<feature type="transmembrane region" description="Helical" evidence="1">
    <location>
        <begin position="73"/>
        <end position="92"/>
    </location>
</feature>
<keyword evidence="3" id="KW-1185">Reference proteome</keyword>
<gene>
    <name evidence="2" type="ORF">EXM22_15895</name>
</gene>
<keyword evidence="1" id="KW-0472">Membrane</keyword>
<proteinExistence type="predicted"/>
<dbReference type="EMBL" id="CP036150">
    <property type="protein sequence ID" value="QEN09387.1"/>
    <property type="molecule type" value="Genomic_DNA"/>
</dbReference>
<dbReference type="Proteomes" id="UP000324209">
    <property type="component" value="Chromosome"/>
</dbReference>
<dbReference type="OrthoDB" id="9923579at2"/>
<keyword evidence="1" id="KW-1133">Transmembrane helix</keyword>
<organism evidence="2 3">
    <name type="scientific">Oceanispirochaeta crateris</name>
    <dbReference type="NCBI Taxonomy" id="2518645"/>
    <lineage>
        <taxon>Bacteria</taxon>
        <taxon>Pseudomonadati</taxon>
        <taxon>Spirochaetota</taxon>
        <taxon>Spirochaetia</taxon>
        <taxon>Spirochaetales</taxon>
        <taxon>Spirochaetaceae</taxon>
        <taxon>Oceanispirochaeta</taxon>
    </lineage>
</organism>
<dbReference type="KEGG" id="ock:EXM22_15895"/>
<evidence type="ECO:0000313" key="3">
    <source>
        <dbReference type="Proteomes" id="UP000324209"/>
    </source>
</evidence>
<dbReference type="RefSeq" id="WP_149487462.1">
    <property type="nucleotide sequence ID" value="NZ_CP036150.1"/>
</dbReference>
<reference evidence="2 3" key="1">
    <citation type="submission" date="2019-02" db="EMBL/GenBank/DDBJ databases">
        <title>Complete Genome Sequence and Methylome Analysis of free living Spirochaetas.</title>
        <authorList>
            <person name="Fomenkov A."/>
            <person name="Dubinina G."/>
            <person name="Leshcheva N."/>
            <person name="Mikheeva N."/>
            <person name="Grabovich M."/>
            <person name="Vincze T."/>
            <person name="Roberts R.J."/>
        </authorList>
    </citation>
    <scope>NUCLEOTIDE SEQUENCE [LARGE SCALE GENOMIC DNA]</scope>
    <source>
        <strain evidence="2 3">K2</strain>
    </source>
</reference>
<feature type="transmembrane region" description="Helical" evidence="1">
    <location>
        <begin position="43"/>
        <end position="61"/>
    </location>
</feature>
<sequence>MRKLVIIYFILINLTGFTLVLLKGSDFLAERENPVSIASDIKMVAVSAFGGGLGSYGGYLVSDPSGTLKDPEYKIVLQLLILQNLFVLLIALKAFRKKQKSSGYNRSSF</sequence>
<dbReference type="AlphaFoldDB" id="A0A5C1QPJ7"/>
<protein>
    <submittedName>
        <fullName evidence="2">Uncharacterized protein</fullName>
    </submittedName>
</protein>
<feature type="transmembrane region" description="Helical" evidence="1">
    <location>
        <begin position="6"/>
        <end position="22"/>
    </location>
</feature>
<evidence type="ECO:0000313" key="2">
    <source>
        <dbReference type="EMBL" id="QEN09387.1"/>
    </source>
</evidence>
<keyword evidence="1" id="KW-0812">Transmembrane</keyword>